<dbReference type="InterPro" id="IPR004036">
    <property type="entry name" value="Endonuclease-III-like_CS2"/>
</dbReference>
<protein>
    <recommendedName>
        <fullName evidence="13">Endonuclease III homolog</fullName>
        <ecNumber evidence="13">3.2.2.-</ecNumber>
        <ecNumber evidence="13">4.2.99.18</ecNumber>
    </recommendedName>
    <alternativeName>
        <fullName evidence="13">Bifunctional DNA N-glycosylase/DNA-(apurinic or apyrimidinic site) lyase</fullName>
        <shortName evidence="13">DNA glycosylase/AP lyase</shortName>
    </alternativeName>
</protein>
<evidence type="ECO:0000313" key="16">
    <source>
        <dbReference type="RefSeq" id="XP_022317499.1"/>
    </source>
</evidence>
<dbReference type="SUPFAM" id="SSF48150">
    <property type="entry name" value="DNA-glycosylase"/>
    <property type="match status" value="1"/>
</dbReference>
<dbReference type="KEGG" id="cvn:111120812"/>
<comment type="caution">
    <text evidence="13">Lacks conserved residue(s) required for the propagation of feature annotation.</text>
</comment>
<keyword evidence="13" id="KW-0539">Nucleus</keyword>
<comment type="subcellular location">
    <subcellularLocation>
        <location evidence="13">Nucleus</location>
    </subcellularLocation>
    <subcellularLocation>
        <location evidence="13">Mitochondrion</location>
    </subcellularLocation>
</comment>
<dbReference type="GO" id="GO:0006289">
    <property type="term" value="P:nucleotide-excision repair"/>
    <property type="evidence" value="ECO:0007669"/>
    <property type="project" value="TreeGrafter"/>
</dbReference>
<evidence type="ECO:0000313" key="15">
    <source>
        <dbReference type="Proteomes" id="UP000694844"/>
    </source>
</evidence>
<dbReference type="GO" id="GO:0003677">
    <property type="term" value="F:DNA binding"/>
    <property type="evidence" value="ECO:0007669"/>
    <property type="project" value="UniProtKB-UniRule"/>
</dbReference>
<keyword evidence="5 13" id="KW-0378">Hydrolase</keyword>
<dbReference type="OrthoDB" id="2099276at2759"/>
<dbReference type="EC" id="4.2.99.18" evidence="13"/>
<evidence type="ECO:0000256" key="7">
    <source>
        <dbReference type="ARBA" id="ARBA00023004"/>
    </source>
</evidence>
<sequence>MAFIFRRFARGSYQIVNRVILNHFTMESPYFSKRTTRSNITVKVKVEHDLSPPKESEQHAAKKKRLPRKRQINEKVEIKYEETEPVEEVQKKTSDWEPPLWREQLKNIYEMRKYRNAPVDTMGCDVISDTLASPEVYRYQVLISLMLSSQTKDQVTSAAMKKLREHGCSIDNILQTSDQVLGELIYPVGFWKRKVEYIKRTSKILQEEYEGDIPDSVEKLCKLPGVGPKMAYLVMKCAWNQVIGIGVDTHVHRIANRLNWLRKSTKQPEDTRKELENWLPREYWTDINHLLVGFGQQTCLPVGPKCYECLNKGICPVGKTNNRTPSPKKIKKELKEEHT</sequence>
<name>A0A8B8CQM9_CRAVI</name>
<gene>
    <name evidence="16" type="primary">LOC111120812</name>
    <name evidence="13" type="synonym">NTH1</name>
</gene>
<dbReference type="GO" id="GO:0140078">
    <property type="term" value="F:class I DNA-(apurinic or apyrimidinic site) endonuclease activity"/>
    <property type="evidence" value="ECO:0007669"/>
    <property type="project" value="UniProtKB-EC"/>
</dbReference>
<keyword evidence="2" id="KW-0004">4Fe-4S</keyword>
<dbReference type="EC" id="3.2.2.-" evidence="13"/>
<dbReference type="PANTHER" id="PTHR43286:SF1">
    <property type="entry name" value="ENDONUCLEASE III-LIKE PROTEIN 1"/>
    <property type="match status" value="1"/>
</dbReference>
<comment type="similarity">
    <text evidence="1 13">Belongs to the Nth/MutY family.</text>
</comment>
<dbReference type="InterPro" id="IPR003265">
    <property type="entry name" value="HhH-GPD_domain"/>
</dbReference>
<dbReference type="GO" id="GO:0051539">
    <property type="term" value="F:4 iron, 4 sulfur cluster binding"/>
    <property type="evidence" value="ECO:0007669"/>
    <property type="project" value="UniProtKB-KW"/>
</dbReference>
<evidence type="ECO:0000256" key="6">
    <source>
        <dbReference type="ARBA" id="ARBA00022946"/>
    </source>
</evidence>
<evidence type="ECO:0000256" key="8">
    <source>
        <dbReference type="ARBA" id="ARBA00023014"/>
    </source>
</evidence>
<dbReference type="FunFam" id="1.10.340.30:FF:000005">
    <property type="entry name" value="Endonuclease III-like protein 1"/>
    <property type="match status" value="1"/>
</dbReference>
<dbReference type="GO" id="GO:0005634">
    <property type="term" value="C:nucleus"/>
    <property type="evidence" value="ECO:0007669"/>
    <property type="project" value="UniProtKB-SubCell"/>
</dbReference>
<evidence type="ECO:0000256" key="5">
    <source>
        <dbReference type="ARBA" id="ARBA00022801"/>
    </source>
</evidence>
<evidence type="ECO:0000256" key="3">
    <source>
        <dbReference type="ARBA" id="ARBA00022723"/>
    </source>
</evidence>
<proteinExistence type="inferred from homology"/>
<keyword evidence="9 13" id="KW-0234">DNA repair</keyword>
<accession>A0A8B8CQM9</accession>
<evidence type="ECO:0000256" key="9">
    <source>
        <dbReference type="ARBA" id="ARBA00023204"/>
    </source>
</evidence>
<dbReference type="PROSITE" id="PS01155">
    <property type="entry name" value="ENDONUCLEASE_III_2"/>
    <property type="match status" value="1"/>
</dbReference>
<dbReference type="Proteomes" id="UP000694844">
    <property type="component" value="Chromosome 2"/>
</dbReference>
<dbReference type="AlphaFoldDB" id="A0A8B8CQM9"/>
<dbReference type="GO" id="GO:0006285">
    <property type="term" value="P:base-excision repair, AP site formation"/>
    <property type="evidence" value="ECO:0007669"/>
    <property type="project" value="UniProtKB-UniRule"/>
</dbReference>
<evidence type="ECO:0000256" key="11">
    <source>
        <dbReference type="ARBA" id="ARBA00023295"/>
    </source>
</evidence>
<dbReference type="Gene3D" id="1.10.1670.10">
    <property type="entry name" value="Helix-hairpin-Helix base-excision DNA repair enzymes (C-terminal)"/>
    <property type="match status" value="1"/>
</dbReference>
<evidence type="ECO:0000259" key="14">
    <source>
        <dbReference type="SMART" id="SM00478"/>
    </source>
</evidence>
<dbReference type="Pfam" id="PF00730">
    <property type="entry name" value="HhH-GPD"/>
    <property type="match status" value="1"/>
</dbReference>
<dbReference type="Pfam" id="PF00633">
    <property type="entry name" value="HHH"/>
    <property type="match status" value="1"/>
</dbReference>
<dbReference type="InterPro" id="IPR011257">
    <property type="entry name" value="DNA_glycosylase"/>
</dbReference>
<keyword evidence="6" id="KW-0809">Transit peptide</keyword>
<dbReference type="GO" id="GO:0005739">
    <property type="term" value="C:mitochondrion"/>
    <property type="evidence" value="ECO:0007669"/>
    <property type="project" value="UniProtKB-SubCell"/>
</dbReference>
<organism evidence="15 16">
    <name type="scientific">Crassostrea virginica</name>
    <name type="common">Eastern oyster</name>
    <dbReference type="NCBI Taxonomy" id="6565"/>
    <lineage>
        <taxon>Eukaryota</taxon>
        <taxon>Metazoa</taxon>
        <taxon>Spiralia</taxon>
        <taxon>Lophotrochozoa</taxon>
        <taxon>Mollusca</taxon>
        <taxon>Bivalvia</taxon>
        <taxon>Autobranchia</taxon>
        <taxon>Pteriomorphia</taxon>
        <taxon>Ostreida</taxon>
        <taxon>Ostreoidea</taxon>
        <taxon>Ostreidae</taxon>
        <taxon>Crassostrea</taxon>
    </lineage>
</organism>
<dbReference type="InterPro" id="IPR030841">
    <property type="entry name" value="NTH1"/>
</dbReference>
<feature type="domain" description="HhH-GPD" evidence="14">
    <location>
        <begin position="147"/>
        <end position="297"/>
    </location>
</feature>
<dbReference type="RefSeq" id="XP_022317499.1">
    <property type="nucleotide sequence ID" value="XM_022461791.1"/>
</dbReference>
<keyword evidence="11 13" id="KW-0326">Glycosidase</keyword>
<dbReference type="SMART" id="SM00478">
    <property type="entry name" value="ENDO3c"/>
    <property type="match status" value="1"/>
</dbReference>
<evidence type="ECO:0000256" key="12">
    <source>
        <dbReference type="ARBA" id="ARBA00044632"/>
    </source>
</evidence>
<dbReference type="InterPro" id="IPR000445">
    <property type="entry name" value="HhH_motif"/>
</dbReference>
<evidence type="ECO:0000256" key="2">
    <source>
        <dbReference type="ARBA" id="ARBA00022485"/>
    </source>
</evidence>
<keyword evidence="3" id="KW-0479">Metal-binding</keyword>
<dbReference type="Gene3D" id="1.10.340.30">
    <property type="entry name" value="Hypothetical protein, domain 2"/>
    <property type="match status" value="1"/>
</dbReference>
<keyword evidence="8" id="KW-0411">Iron-sulfur</keyword>
<dbReference type="PANTHER" id="PTHR43286">
    <property type="entry name" value="ENDONUCLEASE III-LIKE PROTEIN 1"/>
    <property type="match status" value="1"/>
</dbReference>
<dbReference type="GeneID" id="111120812"/>
<dbReference type="FunFam" id="1.10.1670.10:FF:000003">
    <property type="entry name" value="Endonuclease III homolog"/>
    <property type="match status" value="1"/>
</dbReference>
<keyword evidence="10 13" id="KW-0456">Lyase</keyword>
<keyword evidence="15" id="KW-1185">Reference proteome</keyword>
<evidence type="ECO:0000256" key="13">
    <source>
        <dbReference type="HAMAP-Rule" id="MF_03183"/>
    </source>
</evidence>
<dbReference type="InterPro" id="IPR023170">
    <property type="entry name" value="HhH_base_excis_C"/>
</dbReference>
<dbReference type="GO" id="GO:0046872">
    <property type="term" value="F:metal ion binding"/>
    <property type="evidence" value="ECO:0007669"/>
    <property type="project" value="UniProtKB-KW"/>
</dbReference>
<dbReference type="HAMAP" id="MF_03183">
    <property type="entry name" value="Endonuclease_III_Nth"/>
    <property type="match status" value="1"/>
</dbReference>
<evidence type="ECO:0000256" key="1">
    <source>
        <dbReference type="ARBA" id="ARBA00008343"/>
    </source>
</evidence>
<evidence type="ECO:0000256" key="10">
    <source>
        <dbReference type="ARBA" id="ARBA00023239"/>
    </source>
</evidence>
<keyword evidence="7" id="KW-0408">Iron</keyword>
<reference evidence="16" key="1">
    <citation type="submission" date="2025-08" db="UniProtKB">
        <authorList>
            <consortium name="RefSeq"/>
        </authorList>
    </citation>
    <scope>IDENTIFICATION</scope>
    <source>
        <tissue evidence="16">Whole sample</tissue>
    </source>
</reference>
<keyword evidence="4 13" id="KW-0227">DNA damage</keyword>
<dbReference type="GO" id="GO:0000703">
    <property type="term" value="F:oxidized pyrimidine nucleobase lesion DNA N-glycosylase activity"/>
    <property type="evidence" value="ECO:0007669"/>
    <property type="project" value="UniProtKB-UniRule"/>
</dbReference>
<keyword evidence="13" id="KW-0496">Mitochondrion</keyword>
<comment type="catalytic activity">
    <reaction evidence="12 13">
        <text>2'-deoxyribonucleotide-(2'-deoxyribose 5'-phosphate)-2'-deoxyribonucleotide-DNA = a 3'-end 2'-deoxyribonucleotide-(2,3-dehydro-2,3-deoxyribose 5'-phosphate)-DNA + a 5'-end 5'-phospho-2'-deoxyribonucleoside-DNA + H(+)</text>
        <dbReference type="Rhea" id="RHEA:66592"/>
        <dbReference type="Rhea" id="RHEA-COMP:13180"/>
        <dbReference type="Rhea" id="RHEA-COMP:16897"/>
        <dbReference type="Rhea" id="RHEA-COMP:17067"/>
        <dbReference type="ChEBI" id="CHEBI:15378"/>
        <dbReference type="ChEBI" id="CHEBI:136412"/>
        <dbReference type="ChEBI" id="CHEBI:157695"/>
        <dbReference type="ChEBI" id="CHEBI:167181"/>
        <dbReference type="EC" id="4.2.99.18"/>
    </reaction>
</comment>
<comment type="function">
    <text evidence="13">Bifunctional DNA N-glycosylase with associated apurinic/apyrimidinic (AP) lyase function that catalyzes the first step in base excision repair (BER), the primary repair pathway for the repair of oxidative DNA damage. The DNA N-glycosylase activity releases the damaged DNA base from DNA by cleaving the N-glycosidic bond, leaving an AP site. The AP lyase activity cleaves the phosphodiester bond 3' to the AP site by a beta-elimination. Primarily recognizes and repairs oxidative base damage of pyrimidines.</text>
</comment>
<evidence type="ECO:0000256" key="4">
    <source>
        <dbReference type="ARBA" id="ARBA00022763"/>
    </source>
</evidence>
<dbReference type="CDD" id="cd00056">
    <property type="entry name" value="ENDO3c"/>
    <property type="match status" value="1"/>
</dbReference>